<keyword evidence="2" id="KW-0560">Oxidoreductase</keyword>
<protein>
    <submittedName>
        <fullName evidence="6">NAD(P)-dependent oxidoreductase</fullName>
    </submittedName>
</protein>
<evidence type="ECO:0000256" key="4">
    <source>
        <dbReference type="SAM" id="MobiDB-lite"/>
    </source>
</evidence>
<dbReference type="Gene3D" id="3.40.50.720">
    <property type="entry name" value="NAD(P)-binding Rossmann-like Domain"/>
    <property type="match status" value="1"/>
</dbReference>
<dbReference type="RefSeq" id="WP_150064775.1">
    <property type="nucleotide sequence ID" value="NZ_VWPH01000001.1"/>
</dbReference>
<gene>
    <name evidence="6" type="ORF">F1721_02145</name>
</gene>
<dbReference type="OrthoDB" id="8770295at2"/>
<organism evidence="6 7">
    <name type="scientific">Saccharopolyspora hirsuta</name>
    <dbReference type="NCBI Taxonomy" id="1837"/>
    <lineage>
        <taxon>Bacteria</taxon>
        <taxon>Bacillati</taxon>
        <taxon>Actinomycetota</taxon>
        <taxon>Actinomycetes</taxon>
        <taxon>Pseudonocardiales</taxon>
        <taxon>Pseudonocardiaceae</taxon>
        <taxon>Saccharopolyspora</taxon>
    </lineage>
</organism>
<dbReference type="Proteomes" id="UP000323946">
    <property type="component" value="Unassembled WGS sequence"/>
</dbReference>
<dbReference type="GO" id="GO:0016491">
    <property type="term" value="F:oxidoreductase activity"/>
    <property type="evidence" value="ECO:0007669"/>
    <property type="project" value="UniProtKB-KW"/>
</dbReference>
<feature type="domain" description="NAD-dependent epimerase/dehydratase" evidence="5">
    <location>
        <begin position="6"/>
        <end position="169"/>
    </location>
</feature>
<dbReference type="InterPro" id="IPR001509">
    <property type="entry name" value="Epimerase_deHydtase"/>
</dbReference>
<evidence type="ECO:0000256" key="3">
    <source>
        <dbReference type="ARBA" id="ARBA00023027"/>
    </source>
</evidence>
<keyword evidence="7" id="KW-1185">Reference proteome</keyword>
<evidence type="ECO:0000313" key="7">
    <source>
        <dbReference type="Proteomes" id="UP000323946"/>
    </source>
</evidence>
<evidence type="ECO:0000313" key="6">
    <source>
        <dbReference type="EMBL" id="KAA5838269.1"/>
    </source>
</evidence>
<comment type="similarity">
    <text evidence="1">Belongs to the NAD(P)-dependent epimerase/dehydratase family.</text>
</comment>
<keyword evidence="3" id="KW-0520">NAD</keyword>
<dbReference type="PANTHER" id="PTHR43103:SF5">
    <property type="entry name" value="4-EPIMERASE, PUTATIVE (AFU_ORTHOLOGUE AFUA_7G00360)-RELATED"/>
    <property type="match status" value="1"/>
</dbReference>
<evidence type="ECO:0000256" key="1">
    <source>
        <dbReference type="ARBA" id="ARBA00007637"/>
    </source>
</evidence>
<dbReference type="SUPFAM" id="SSF51735">
    <property type="entry name" value="NAD(P)-binding Rossmann-fold domains"/>
    <property type="match status" value="1"/>
</dbReference>
<accession>A0A5M7C848</accession>
<name>A0A5M7C848_SACHI</name>
<reference evidence="6 7" key="1">
    <citation type="submission" date="2019-09" db="EMBL/GenBank/DDBJ databases">
        <title>Draft genome sequence of the thermophilic Saccharopolyspora hirsuta VKM Ac-666T.</title>
        <authorList>
            <person name="Lobastova T.G."/>
            <person name="Fokina V."/>
            <person name="Bragin E.Y."/>
            <person name="Shtratnikova V.Y."/>
            <person name="Starodumova I.P."/>
            <person name="Tarlachkov S.V."/>
            <person name="Donova M.V."/>
        </authorList>
    </citation>
    <scope>NUCLEOTIDE SEQUENCE [LARGE SCALE GENOMIC DNA]</scope>
    <source>
        <strain evidence="6 7">VKM Ac-666</strain>
    </source>
</reference>
<dbReference type="AlphaFoldDB" id="A0A5M7C848"/>
<evidence type="ECO:0000259" key="5">
    <source>
        <dbReference type="Pfam" id="PF01370"/>
    </source>
</evidence>
<dbReference type="Pfam" id="PF01370">
    <property type="entry name" value="Epimerase"/>
    <property type="match status" value="1"/>
</dbReference>
<evidence type="ECO:0000256" key="2">
    <source>
        <dbReference type="ARBA" id="ARBA00023002"/>
    </source>
</evidence>
<dbReference type="EMBL" id="VWPH01000001">
    <property type="protein sequence ID" value="KAA5838269.1"/>
    <property type="molecule type" value="Genomic_DNA"/>
</dbReference>
<dbReference type="CDD" id="cd08946">
    <property type="entry name" value="SDR_e"/>
    <property type="match status" value="1"/>
</dbReference>
<proteinExistence type="inferred from homology"/>
<feature type="region of interest" description="Disordered" evidence="4">
    <location>
        <begin position="244"/>
        <end position="274"/>
    </location>
</feature>
<dbReference type="InterPro" id="IPR036291">
    <property type="entry name" value="NAD(P)-bd_dom_sf"/>
</dbReference>
<comment type="caution">
    <text evidence="6">The sequence shown here is derived from an EMBL/GenBank/DDBJ whole genome shotgun (WGS) entry which is preliminary data.</text>
</comment>
<dbReference type="SMR" id="A0A5M7C848"/>
<sequence>MPPQRILVTGAAGQIGRMLRTRLAGPDRVLRLLDIQPPAAAEPGEQVELRTAAITDPEAVQQACEDVDAVIHLAGHSRENTWQEILSTNVDGTHNLLEAARKAGVPRVILASSNHAVGFLPVADAGAEGFPDETPPRPDTYYGFSKAAVEALGSLYHSRFGIDVICLRIGACTDRPHDERDLSIWLSPDDAGRLFEACLTTPSPGFRVVWGASRNTRQLLSPTGAEQLGYHPRDDAADHAAEVVPNRPGRERDYLGASFTTLPLGEPDRGATSA</sequence>
<dbReference type="PANTHER" id="PTHR43103">
    <property type="entry name" value="NUCLEOSIDE-DIPHOSPHATE-SUGAR EPIMERASE"/>
    <property type="match status" value="1"/>
</dbReference>